<feature type="compositionally biased region" description="Basic and acidic residues" evidence="8">
    <location>
        <begin position="405"/>
        <end position="417"/>
    </location>
</feature>
<feature type="non-terminal residue" evidence="10">
    <location>
        <position position="1"/>
    </location>
</feature>
<dbReference type="GO" id="GO:0005524">
    <property type="term" value="F:ATP binding"/>
    <property type="evidence" value="ECO:0007669"/>
    <property type="project" value="UniProtKB-UniRule"/>
</dbReference>
<dbReference type="InterPro" id="IPR000719">
    <property type="entry name" value="Prot_kinase_dom"/>
</dbReference>
<dbReference type="SMART" id="SM00220">
    <property type="entry name" value="S_TKc"/>
    <property type="match status" value="1"/>
</dbReference>
<keyword evidence="1 7" id="KW-0723">Serine/threonine-protein kinase</keyword>
<dbReference type="SUPFAM" id="SSF56112">
    <property type="entry name" value="Protein kinase-like (PK-like)"/>
    <property type="match status" value="1"/>
</dbReference>
<evidence type="ECO:0000256" key="6">
    <source>
        <dbReference type="PROSITE-ProRule" id="PRU10141"/>
    </source>
</evidence>
<name>A0A0A9YGX1_LYGHE</name>
<evidence type="ECO:0000256" key="2">
    <source>
        <dbReference type="ARBA" id="ARBA00022679"/>
    </source>
</evidence>
<keyword evidence="4 10" id="KW-0418">Kinase</keyword>
<dbReference type="GO" id="GO:0050321">
    <property type="term" value="F:tau-protein kinase activity"/>
    <property type="evidence" value="ECO:0007669"/>
    <property type="project" value="TreeGrafter"/>
</dbReference>
<evidence type="ECO:0000256" key="1">
    <source>
        <dbReference type="ARBA" id="ARBA00022527"/>
    </source>
</evidence>
<dbReference type="Pfam" id="PF00069">
    <property type="entry name" value="Pkinase"/>
    <property type="match status" value="1"/>
</dbReference>
<protein>
    <submittedName>
        <fullName evidence="10">Testis-specific serine/threonine-protein kinase 1</fullName>
    </submittedName>
</protein>
<accession>A0A0A9YGX1</accession>
<keyword evidence="2" id="KW-0808">Transferase</keyword>
<evidence type="ECO:0000256" key="4">
    <source>
        <dbReference type="ARBA" id="ARBA00022777"/>
    </source>
</evidence>
<dbReference type="FunFam" id="1.10.510.10:FF:000571">
    <property type="entry name" value="Maternal embryonic leucine zipper kinase"/>
    <property type="match status" value="1"/>
</dbReference>
<proteinExistence type="inferred from homology"/>
<feature type="region of interest" description="Disordered" evidence="8">
    <location>
        <begin position="400"/>
        <end position="439"/>
    </location>
</feature>
<sequence>KQTKHANVNLQSQHSTATQHRIQTKYVQSLVMQLIEEIRVKLNKKSGSVSECKGMDEAVEKTVQECLEPLGYKFIKKIGEGSYANVYSTKYTKDGVTIPMACKILRTDKVGGDDHSMKFVTRELNITLNTYHPDIIHTFSVFQRSAIFMIFMRNAEYGNVTNFLIKHGPVKEKVARFWTRQTASALMYLHELDLVHRDMKCDNLLITVNHNVKVADFGFARFTLDMNGKNCKCTTYCGSIPYTAPEILKGVPYDGKPTDVWSLGCILFVMLNKKLPFKSNNNYTKLYQEQNARKYVWVEKALEVTSKECVEIMSKLLDPNPRNRITCEEFLNSTWVKMDPKLVKNTEAEKQALENAYVRRNDIKPYKMVKINPDTKNQLKILSQDNKQWASAKDLQQVMVNTFEEEPKPPAKDEDRPIIVSETEETKPGKTQRSPQRTA</sequence>
<feature type="compositionally biased region" description="Polar residues" evidence="8">
    <location>
        <begin position="429"/>
        <end position="439"/>
    </location>
</feature>
<dbReference type="PROSITE" id="PS00107">
    <property type="entry name" value="PROTEIN_KINASE_ATP"/>
    <property type="match status" value="1"/>
</dbReference>
<evidence type="ECO:0000259" key="9">
    <source>
        <dbReference type="PROSITE" id="PS50011"/>
    </source>
</evidence>
<organism evidence="10">
    <name type="scientific">Lygus hesperus</name>
    <name type="common">Western plant bug</name>
    <dbReference type="NCBI Taxonomy" id="30085"/>
    <lineage>
        <taxon>Eukaryota</taxon>
        <taxon>Metazoa</taxon>
        <taxon>Ecdysozoa</taxon>
        <taxon>Arthropoda</taxon>
        <taxon>Hexapoda</taxon>
        <taxon>Insecta</taxon>
        <taxon>Pterygota</taxon>
        <taxon>Neoptera</taxon>
        <taxon>Paraneoptera</taxon>
        <taxon>Hemiptera</taxon>
        <taxon>Heteroptera</taxon>
        <taxon>Panheteroptera</taxon>
        <taxon>Cimicomorpha</taxon>
        <taxon>Miridae</taxon>
        <taxon>Mirini</taxon>
        <taxon>Lygus</taxon>
    </lineage>
</organism>
<keyword evidence="3 6" id="KW-0547">Nucleotide-binding</keyword>
<dbReference type="PROSITE" id="PS00108">
    <property type="entry name" value="PROTEIN_KINASE_ST"/>
    <property type="match status" value="1"/>
</dbReference>
<dbReference type="Gene3D" id="1.10.510.10">
    <property type="entry name" value="Transferase(Phosphotransferase) domain 1"/>
    <property type="match status" value="1"/>
</dbReference>
<evidence type="ECO:0000256" key="7">
    <source>
        <dbReference type="RuleBase" id="RU000304"/>
    </source>
</evidence>
<dbReference type="PANTHER" id="PTHR24346">
    <property type="entry name" value="MAP/MICROTUBULE AFFINITY-REGULATING KINASE"/>
    <property type="match status" value="1"/>
</dbReference>
<dbReference type="InterPro" id="IPR011009">
    <property type="entry name" value="Kinase-like_dom_sf"/>
</dbReference>
<dbReference type="PANTHER" id="PTHR24346:SF82">
    <property type="entry name" value="KP78A-RELATED"/>
    <property type="match status" value="1"/>
</dbReference>
<dbReference type="PROSITE" id="PS50011">
    <property type="entry name" value="PROTEIN_KINASE_DOM"/>
    <property type="match status" value="1"/>
</dbReference>
<feature type="domain" description="Protein kinase" evidence="9">
    <location>
        <begin position="72"/>
        <end position="336"/>
    </location>
</feature>
<evidence type="ECO:0000313" key="10">
    <source>
        <dbReference type="EMBL" id="JAG30876.1"/>
    </source>
</evidence>
<dbReference type="InterPro" id="IPR017441">
    <property type="entry name" value="Protein_kinase_ATP_BS"/>
</dbReference>
<reference evidence="10" key="2">
    <citation type="submission" date="2014-07" db="EMBL/GenBank/DDBJ databases">
        <authorList>
            <person name="Hull J."/>
        </authorList>
    </citation>
    <scope>NUCLEOTIDE SEQUENCE</scope>
</reference>
<feature type="binding site" evidence="6">
    <location>
        <position position="103"/>
    </location>
    <ligand>
        <name>ATP</name>
        <dbReference type="ChEBI" id="CHEBI:30616"/>
    </ligand>
</feature>
<keyword evidence="5 6" id="KW-0067">ATP-binding</keyword>
<dbReference type="GO" id="GO:0000226">
    <property type="term" value="P:microtubule cytoskeleton organization"/>
    <property type="evidence" value="ECO:0007669"/>
    <property type="project" value="TreeGrafter"/>
</dbReference>
<reference evidence="10" key="1">
    <citation type="journal article" date="2014" name="PLoS ONE">
        <title>Transcriptome-Based Identification of ABC Transporters in the Western Tarnished Plant Bug Lygus hesperus.</title>
        <authorList>
            <person name="Hull J.J."/>
            <person name="Chaney K."/>
            <person name="Geib S.M."/>
            <person name="Fabrick J.A."/>
            <person name="Brent C.S."/>
            <person name="Walsh D."/>
            <person name="Lavine L.C."/>
        </authorList>
    </citation>
    <scope>NUCLEOTIDE SEQUENCE</scope>
</reference>
<evidence type="ECO:0000256" key="3">
    <source>
        <dbReference type="ARBA" id="ARBA00022741"/>
    </source>
</evidence>
<dbReference type="AlphaFoldDB" id="A0A0A9YGX1"/>
<evidence type="ECO:0000256" key="5">
    <source>
        <dbReference type="ARBA" id="ARBA00022840"/>
    </source>
</evidence>
<dbReference type="InterPro" id="IPR008271">
    <property type="entry name" value="Ser/Thr_kinase_AS"/>
</dbReference>
<dbReference type="GO" id="GO:0035556">
    <property type="term" value="P:intracellular signal transduction"/>
    <property type="evidence" value="ECO:0007669"/>
    <property type="project" value="TreeGrafter"/>
</dbReference>
<gene>
    <name evidence="10" type="primary">Tssk1b_0</name>
    <name evidence="10" type="ORF">CM83_6615</name>
</gene>
<evidence type="ECO:0000256" key="8">
    <source>
        <dbReference type="SAM" id="MobiDB-lite"/>
    </source>
</evidence>
<dbReference type="EMBL" id="GBHO01012728">
    <property type="protein sequence ID" value="JAG30876.1"/>
    <property type="molecule type" value="Transcribed_RNA"/>
</dbReference>
<dbReference type="GO" id="GO:0005737">
    <property type="term" value="C:cytoplasm"/>
    <property type="evidence" value="ECO:0007669"/>
    <property type="project" value="TreeGrafter"/>
</dbReference>
<comment type="similarity">
    <text evidence="7">Belongs to the protein kinase superfamily.</text>
</comment>